<dbReference type="RefSeq" id="WP_209240916.1">
    <property type="nucleotide sequence ID" value="NZ_JADKMA010000096.1"/>
</dbReference>
<feature type="region of interest" description="Disordered" evidence="1">
    <location>
        <begin position="101"/>
        <end position="127"/>
    </location>
</feature>
<evidence type="ECO:0000256" key="1">
    <source>
        <dbReference type="SAM" id="MobiDB-lite"/>
    </source>
</evidence>
<organism evidence="2 3">
    <name type="scientific">Streptomyces oryzae</name>
    <dbReference type="NCBI Taxonomy" id="1434886"/>
    <lineage>
        <taxon>Bacteria</taxon>
        <taxon>Bacillati</taxon>
        <taxon>Actinomycetota</taxon>
        <taxon>Actinomycetes</taxon>
        <taxon>Kitasatosporales</taxon>
        <taxon>Streptomycetaceae</taxon>
        <taxon>Streptomyces</taxon>
    </lineage>
</organism>
<accession>A0ABS3XER1</accession>
<sequence length="127" mass="13525">MADQKLDDASLRKKEEWLVTKLGNINGQVKGLQGVIDSIETHWRGIGAGAFNAKQTQINNHMASLNRLLAYFLEGIEAARKASGLNEDDIAQALRGIDVADNSSGYGVGPGGQPGSKLDMYSAPPSN</sequence>
<dbReference type="InterPro" id="IPR036689">
    <property type="entry name" value="ESAT-6-like_sf"/>
</dbReference>
<dbReference type="EMBL" id="JADKMA010000096">
    <property type="protein sequence ID" value="MBO8193801.1"/>
    <property type="molecule type" value="Genomic_DNA"/>
</dbReference>
<gene>
    <name evidence="2" type="ORF">ITI46_19355</name>
</gene>
<comment type="caution">
    <text evidence="2">The sequence shown here is derived from an EMBL/GenBank/DDBJ whole genome shotgun (WGS) entry which is preliminary data.</text>
</comment>
<dbReference type="Gene3D" id="1.10.287.1060">
    <property type="entry name" value="ESAT-6-like"/>
    <property type="match status" value="1"/>
</dbReference>
<proteinExistence type="predicted"/>
<dbReference type="Pfam" id="PF06013">
    <property type="entry name" value="WXG100"/>
    <property type="match status" value="1"/>
</dbReference>
<keyword evidence="3" id="KW-1185">Reference proteome</keyword>
<dbReference type="InterPro" id="IPR010310">
    <property type="entry name" value="T7SS_ESAT-6-like"/>
</dbReference>
<evidence type="ECO:0000313" key="2">
    <source>
        <dbReference type="EMBL" id="MBO8193801.1"/>
    </source>
</evidence>
<dbReference type="SUPFAM" id="SSF140453">
    <property type="entry name" value="EsxAB dimer-like"/>
    <property type="match status" value="1"/>
</dbReference>
<name>A0ABS3XER1_9ACTN</name>
<protein>
    <submittedName>
        <fullName evidence="2">WXG100 family type VII secretion target</fullName>
    </submittedName>
</protein>
<evidence type="ECO:0000313" key="3">
    <source>
        <dbReference type="Proteomes" id="UP001519064"/>
    </source>
</evidence>
<reference evidence="2 3" key="1">
    <citation type="submission" date="2020-11" db="EMBL/GenBank/DDBJ databases">
        <title>Streptomyces spirodelae sp. nov., isolated from duckweed.</title>
        <authorList>
            <person name="Saimee Y."/>
            <person name="Duangmal K."/>
        </authorList>
    </citation>
    <scope>NUCLEOTIDE SEQUENCE [LARGE SCALE GENOMIC DNA]</scope>
    <source>
        <strain evidence="2 3">S16-07</strain>
    </source>
</reference>
<dbReference type="Proteomes" id="UP001519064">
    <property type="component" value="Unassembled WGS sequence"/>
</dbReference>